<dbReference type="GO" id="GO:0022857">
    <property type="term" value="F:transmembrane transporter activity"/>
    <property type="evidence" value="ECO:0007669"/>
    <property type="project" value="InterPro"/>
</dbReference>
<sequence length="516" mass="57840">MATRTVLETSSSSSSSREKIEATHVEKTGGSTVIQTADRDEHDVPEYDDKEKDKILRKIDWRLLPVLTILYLLAFIDRGNIGNAKVAGMNTDLELTGNQYNIALTVFFLTYATLEVPCNLILKMFKRPSYWICLIMTSWGIIMTCMGVVKGFTGLWTTRLLLGVFEAGFFPAATYLLTVWYVRWEVQSRLAIFFSTASMAGAFSGLLAFALSQMDGIGGLAGWRWIFIMEGIVTVALGVAVPWILPDSPQLCTFLTPAEKAFIDRRLARDSGTEHGKLQTQEGYQFSSVKNALLDWKIWFCCLIYNGGSIPIYGFTYTVPTIITELGYTGQQAQLLTMPPYFCGAIATVVFSYLADKKRIRWPFIVIPYSIALIGFIGLISIPHPRYPGLTYGLLFLIPIGVYPPIVALISWVGNNLSPTWKRATGMALLITLGNYGGAIGSNIFLQKQKPHYWLGYGFSIGILAVAIVSTFIIRWTYLRINKSRDAMDLDEIRARYTEQELLEMGDKSPLYRYVL</sequence>
<feature type="transmembrane region" description="Helical" evidence="7">
    <location>
        <begin position="298"/>
        <end position="318"/>
    </location>
</feature>
<keyword evidence="2" id="KW-0813">Transport</keyword>
<feature type="transmembrane region" description="Helical" evidence="7">
    <location>
        <begin position="102"/>
        <end position="122"/>
    </location>
</feature>
<feature type="domain" description="Major facilitator superfamily (MFS) profile" evidence="8">
    <location>
        <begin position="63"/>
        <end position="485"/>
    </location>
</feature>
<feature type="transmembrane region" description="Helical" evidence="7">
    <location>
        <begin position="394"/>
        <end position="414"/>
    </location>
</feature>
<dbReference type="Pfam" id="PF07690">
    <property type="entry name" value="MFS_1"/>
    <property type="match status" value="1"/>
</dbReference>
<dbReference type="InterPro" id="IPR011701">
    <property type="entry name" value="MFS"/>
</dbReference>
<feature type="transmembrane region" description="Helical" evidence="7">
    <location>
        <begin position="426"/>
        <end position="446"/>
    </location>
</feature>
<dbReference type="Gene3D" id="1.20.1250.20">
    <property type="entry name" value="MFS general substrate transporter like domains"/>
    <property type="match status" value="2"/>
</dbReference>
<protein>
    <recommendedName>
        <fullName evidence="8">Major facilitator superfamily (MFS) profile domain-containing protein</fullName>
    </recommendedName>
</protein>
<evidence type="ECO:0000259" key="8">
    <source>
        <dbReference type="PROSITE" id="PS50850"/>
    </source>
</evidence>
<dbReference type="PROSITE" id="PS50850">
    <property type="entry name" value="MFS"/>
    <property type="match status" value="1"/>
</dbReference>
<dbReference type="AlphaFoldDB" id="A0AAN8EGE2"/>
<dbReference type="InterPro" id="IPR020846">
    <property type="entry name" value="MFS_dom"/>
</dbReference>
<comment type="subcellular location">
    <subcellularLocation>
        <location evidence="1">Membrane</location>
        <topology evidence="1">Multi-pass membrane protein</topology>
    </subcellularLocation>
</comment>
<evidence type="ECO:0000256" key="7">
    <source>
        <dbReference type="SAM" id="Phobius"/>
    </source>
</evidence>
<feature type="region of interest" description="Disordered" evidence="6">
    <location>
        <begin position="1"/>
        <end position="45"/>
    </location>
</feature>
<feature type="transmembrane region" description="Helical" evidence="7">
    <location>
        <begin position="129"/>
        <end position="149"/>
    </location>
</feature>
<keyword evidence="3 7" id="KW-0812">Transmembrane</keyword>
<feature type="transmembrane region" description="Helical" evidence="7">
    <location>
        <begin position="362"/>
        <end position="382"/>
    </location>
</feature>
<evidence type="ECO:0000256" key="3">
    <source>
        <dbReference type="ARBA" id="ARBA00022692"/>
    </source>
</evidence>
<gene>
    <name evidence="9" type="ORF">OHC33_003849</name>
</gene>
<evidence type="ECO:0000313" key="10">
    <source>
        <dbReference type="Proteomes" id="UP001316803"/>
    </source>
</evidence>
<evidence type="ECO:0000256" key="1">
    <source>
        <dbReference type="ARBA" id="ARBA00004141"/>
    </source>
</evidence>
<dbReference type="GO" id="GO:0016020">
    <property type="term" value="C:membrane"/>
    <property type="evidence" value="ECO:0007669"/>
    <property type="project" value="UniProtKB-SubCell"/>
</dbReference>
<dbReference type="SUPFAM" id="SSF103473">
    <property type="entry name" value="MFS general substrate transporter"/>
    <property type="match status" value="1"/>
</dbReference>
<keyword evidence="4 7" id="KW-1133">Transmembrane helix</keyword>
<feature type="transmembrane region" description="Helical" evidence="7">
    <location>
        <begin position="59"/>
        <end position="76"/>
    </location>
</feature>
<comment type="caution">
    <text evidence="9">The sequence shown here is derived from an EMBL/GenBank/DDBJ whole genome shotgun (WGS) entry which is preliminary data.</text>
</comment>
<dbReference type="Proteomes" id="UP001316803">
    <property type="component" value="Unassembled WGS sequence"/>
</dbReference>
<keyword evidence="10" id="KW-1185">Reference proteome</keyword>
<dbReference type="PANTHER" id="PTHR43791">
    <property type="entry name" value="PERMEASE-RELATED"/>
    <property type="match status" value="1"/>
</dbReference>
<keyword evidence="5 7" id="KW-0472">Membrane</keyword>
<evidence type="ECO:0000313" key="9">
    <source>
        <dbReference type="EMBL" id="KAK5955169.1"/>
    </source>
</evidence>
<evidence type="ECO:0000256" key="4">
    <source>
        <dbReference type="ARBA" id="ARBA00022989"/>
    </source>
</evidence>
<feature type="transmembrane region" description="Helical" evidence="7">
    <location>
        <begin position="190"/>
        <end position="211"/>
    </location>
</feature>
<evidence type="ECO:0000256" key="5">
    <source>
        <dbReference type="ARBA" id="ARBA00023136"/>
    </source>
</evidence>
<accession>A0AAN8EGE2</accession>
<feature type="transmembrane region" description="Helical" evidence="7">
    <location>
        <begin position="223"/>
        <end position="245"/>
    </location>
</feature>
<dbReference type="FunFam" id="1.20.1250.20:FF:000034">
    <property type="entry name" value="MFS general substrate transporter"/>
    <property type="match status" value="1"/>
</dbReference>
<reference evidence="9 10" key="1">
    <citation type="submission" date="2022-12" db="EMBL/GenBank/DDBJ databases">
        <title>Genomic features and morphological characterization of a novel Knufia sp. strain isolated from spacecraft assembly facility.</title>
        <authorList>
            <person name="Teixeira M."/>
            <person name="Chander A.M."/>
            <person name="Stajich J.E."/>
            <person name="Venkateswaran K."/>
        </authorList>
    </citation>
    <scope>NUCLEOTIDE SEQUENCE [LARGE SCALE GENOMIC DNA]</scope>
    <source>
        <strain evidence="9 10">FJI-L2-BK-P2</strain>
    </source>
</reference>
<feature type="transmembrane region" description="Helical" evidence="7">
    <location>
        <begin position="161"/>
        <end position="183"/>
    </location>
</feature>
<dbReference type="InterPro" id="IPR036259">
    <property type="entry name" value="MFS_trans_sf"/>
</dbReference>
<dbReference type="EMBL" id="JAKLMC020000007">
    <property type="protein sequence ID" value="KAK5955169.1"/>
    <property type="molecule type" value="Genomic_DNA"/>
</dbReference>
<dbReference type="FunFam" id="1.20.1250.20:FF:000013">
    <property type="entry name" value="MFS general substrate transporter"/>
    <property type="match status" value="1"/>
</dbReference>
<name>A0AAN8EGE2_9EURO</name>
<feature type="compositionally biased region" description="Basic and acidic residues" evidence="6">
    <location>
        <begin position="16"/>
        <end position="27"/>
    </location>
</feature>
<proteinExistence type="predicted"/>
<evidence type="ECO:0000256" key="2">
    <source>
        <dbReference type="ARBA" id="ARBA00022448"/>
    </source>
</evidence>
<evidence type="ECO:0000256" key="6">
    <source>
        <dbReference type="SAM" id="MobiDB-lite"/>
    </source>
</evidence>
<dbReference type="PANTHER" id="PTHR43791:SF18">
    <property type="entry name" value="NICOTINIC ACID TRANSPORTER TNA1, PUTATIVE (AFU_ORTHOLOGUE AFUA_3G03820)-RELATED"/>
    <property type="match status" value="1"/>
</dbReference>
<feature type="transmembrane region" description="Helical" evidence="7">
    <location>
        <begin position="338"/>
        <end position="355"/>
    </location>
</feature>
<feature type="transmembrane region" description="Helical" evidence="7">
    <location>
        <begin position="452"/>
        <end position="478"/>
    </location>
</feature>
<organism evidence="9 10">
    <name type="scientific">Knufia fluminis</name>
    <dbReference type="NCBI Taxonomy" id="191047"/>
    <lineage>
        <taxon>Eukaryota</taxon>
        <taxon>Fungi</taxon>
        <taxon>Dikarya</taxon>
        <taxon>Ascomycota</taxon>
        <taxon>Pezizomycotina</taxon>
        <taxon>Eurotiomycetes</taxon>
        <taxon>Chaetothyriomycetidae</taxon>
        <taxon>Chaetothyriales</taxon>
        <taxon>Trichomeriaceae</taxon>
        <taxon>Knufia</taxon>
    </lineage>
</organism>